<protein>
    <submittedName>
        <fullName evidence="2">Uncharacterized protein</fullName>
    </submittedName>
</protein>
<evidence type="ECO:0000313" key="2">
    <source>
        <dbReference type="EMBL" id="MFC7279226.1"/>
    </source>
</evidence>
<organism evidence="2 3">
    <name type="scientific">Paractinoplanes rhizophilus</name>
    <dbReference type="NCBI Taxonomy" id="1416877"/>
    <lineage>
        <taxon>Bacteria</taxon>
        <taxon>Bacillati</taxon>
        <taxon>Actinomycetota</taxon>
        <taxon>Actinomycetes</taxon>
        <taxon>Micromonosporales</taxon>
        <taxon>Micromonosporaceae</taxon>
        <taxon>Paractinoplanes</taxon>
    </lineage>
</organism>
<proteinExistence type="predicted"/>
<dbReference type="Proteomes" id="UP001596548">
    <property type="component" value="Unassembled WGS sequence"/>
</dbReference>
<evidence type="ECO:0000313" key="3">
    <source>
        <dbReference type="Proteomes" id="UP001596548"/>
    </source>
</evidence>
<evidence type="ECO:0000256" key="1">
    <source>
        <dbReference type="SAM" id="MobiDB-lite"/>
    </source>
</evidence>
<dbReference type="RefSeq" id="WP_378976349.1">
    <property type="nucleotide sequence ID" value="NZ_JBHTBJ010000046.1"/>
</dbReference>
<keyword evidence="3" id="KW-1185">Reference proteome</keyword>
<name>A0ABW2I2X2_9ACTN</name>
<gene>
    <name evidence="2" type="ORF">ACFQS1_35140</name>
</gene>
<reference evidence="3" key="1">
    <citation type="journal article" date="2019" name="Int. J. Syst. Evol. Microbiol.">
        <title>The Global Catalogue of Microorganisms (GCM) 10K type strain sequencing project: providing services to taxonomists for standard genome sequencing and annotation.</title>
        <authorList>
            <consortium name="The Broad Institute Genomics Platform"/>
            <consortium name="The Broad Institute Genome Sequencing Center for Infectious Disease"/>
            <person name="Wu L."/>
            <person name="Ma J."/>
        </authorList>
    </citation>
    <scope>NUCLEOTIDE SEQUENCE [LARGE SCALE GENOMIC DNA]</scope>
    <source>
        <strain evidence="3">XZYJT-10</strain>
    </source>
</reference>
<dbReference type="EMBL" id="JBHTBJ010000046">
    <property type="protein sequence ID" value="MFC7279226.1"/>
    <property type="molecule type" value="Genomic_DNA"/>
</dbReference>
<accession>A0ABW2I2X2</accession>
<comment type="caution">
    <text evidence="2">The sequence shown here is derived from an EMBL/GenBank/DDBJ whole genome shotgun (WGS) entry which is preliminary data.</text>
</comment>
<feature type="region of interest" description="Disordered" evidence="1">
    <location>
        <begin position="30"/>
        <end position="66"/>
    </location>
</feature>
<sequence length="66" mass="7279">MTDLTGDPAIPDPAERAALNAALLTDNLETGFFDDQGRPAPWPDDIDDWQPETGEPITRQPTEQPF</sequence>